<keyword evidence="3 6" id="KW-0235">DNA replication</keyword>
<keyword evidence="6" id="KW-0067">ATP-binding</keyword>
<dbReference type="Pfam" id="PF12169">
    <property type="entry name" value="DNA_pol3_gamma3"/>
    <property type="match status" value="1"/>
</dbReference>
<dbReference type="EC" id="2.7.7.7" evidence="6"/>
<dbReference type="AlphaFoldDB" id="A0A376CU37"/>
<keyword evidence="2 6" id="KW-0548">Nucleotidyltransferase</keyword>
<dbReference type="NCBIfam" id="TIGR02397">
    <property type="entry name" value="dnaX_nterm"/>
    <property type="match status" value="1"/>
</dbReference>
<reference evidence="9 10" key="1">
    <citation type="submission" date="2018-06" db="EMBL/GenBank/DDBJ databases">
        <authorList>
            <consortium name="Pathogen Informatics"/>
            <person name="Doyle S."/>
        </authorList>
    </citation>
    <scope>NUCLEOTIDE SEQUENCE [LARGE SCALE GENOMIC DNA]</scope>
    <source>
        <strain evidence="9 10">NCTC10289</strain>
    </source>
</reference>
<dbReference type="PANTHER" id="PTHR11669">
    <property type="entry name" value="REPLICATION FACTOR C / DNA POLYMERASE III GAMMA-TAU SUBUNIT"/>
    <property type="match status" value="1"/>
</dbReference>
<evidence type="ECO:0000256" key="3">
    <source>
        <dbReference type="ARBA" id="ARBA00022705"/>
    </source>
</evidence>
<feature type="region of interest" description="Disordered" evidence="7">
    <location>
        <begin position="560"/>
        <end position="773"/>
    </location>
</feature>
<dbReference type="CDD" id="cd00009">
    <property type="entry name" value="AAA"/>
    <property type="match status" value="1"/>
</dbReference>
<dbReference type="InterPro" id="IPR050238">
    <property type="entry name" value="DNA_Rep/Repair_Clamp_Loader"/>
</dbReference>
<feature type="region of interest" description="Disordered" evidence="7">
    <location>
        <begin position="368"/>
        <end position="478"/>
    </location>
</feature>
<dbReference type="Gene3D" id="1.10.8.60">
    <property type="match status" value="1"/>
</dbReference>
<feature type="compositionally biased region" description="Low complexity" evidence="7">
    <location>
        <begin position="590"/>
        <end position="599"/>
    </location>
</feature>
<dbReference type="InterPro" id="IPR012763">
    <property type="entry name" value="DNA_pol_III_sug/sutau_N"/>
</dbReference>
<dbReference type="NCBIfam" id="NF005844">
    <property type="entry name" value="PRK07764.1-3"/>
    <property type="match status" value="1"/>
</dbReference>
<keyword evidence="1 6" id="KW-0808">Transferase</keyword>
<feature type="compositionally biased region" description="Low complexity" evidence="7">
    <location>
        <begin position="368"/>
        <end position="472"/>
    </location>
</feature>
<dbReference type="GO" id="GO:0003677">
    <property type="term" value="F:DNA binding"/>
    <property type="evidence" value="ECO:0007669"/>
    <property type="project" value="InterPro"/>
</dbReference>
<keyword evidence="4 6" id="KW-0239">DNA-directed DNA polymerase</keyword>
<dbReference type="SMART" id="SM00382">
    <property type="entry name" value="AAA"/>
    <property type="match status" value="1"/>
</dbReference>
<dbReference type="InterPro" id="IPR003593">
    <property type="entry name" value="AAA+_ATPase"/>
</dbReference>
<feature type="compositionally biased region" description="Polar residues" evidence="7">
    <location>
        <begin position="600"/>
        <end position="615"/>
    </location>
</feature>
<keyword evidence="6" id="KW-0547">Nucleotide-binding</keyword>
<comment type="subunit">
    <text evidence="6">DNA polymerase III contains a core (composed of alpha, epsilon and theta chains) that associates with a tau subunit. This core dimerizes to form the POLIII' complex. PolIII' associates with the gamma complex (composed of gamma, delta, delta', psi and chi chains) and with the beta chain to form the complete DNA polymerase III complex.</text>
</comment>
<sequence length="793" mass="85005">MGQEQVTTPLSAALDAGRINHAYLFSGPRGCGKTSSARIMARSLNCEQGPTSTPCGVCDSCVSLAPGGPGNLDVTELDAASHNGVEDMRELRDRAYYAPAESRYRIFIIDEAHMISASGANALLKVVEEPPEHVIFIFATTEPEKIIGTIRSRTHHYPFRLLTPPAMKGLLERTVASENVHVDDTVYPMVIQAGGGSPRDTLSILDQLLAGAGPDGLTYDVARPLLGVTDLGLLDNTVEALANQDKAGLFRLVDDVIEAGHEPRRFAIDLLDRLRDLMIIQAVPSALEEGLVSAPTDRGEILTAQAQRFSGPQLAYLAETVNERVSSLRGATSPRLLLEILCAHLIVGTAPAAAAAGQVPAAAQPALGASSGASASGSQSGAQGQGPGAAATQRPQSAVSSAQDPAAAAAAIIAQRRSRQAAKQNAQQQEPQQSEQQSAQQPEREPVQPQQTQPQQAQQQQEQRQDTAQQDPASDIRSRWSDLRATIGHRNKVAEIMLAEARVLGVRDDTLVLGHTTGALAERINSPGTNEVIVAVLKEELNRDLKVECVIGTDPKAHGFTVEKPVQRTQWNPNQPQREASEPEEEAESPETPSSTETSDSGQAETSEQPATTDTWGAPRRIGGQEPSSDTTEQPQPTPQRQETSPQRQETPQRGATVPPKREARGSQWRSRIAQASQVAAQRDEEFAKVPQFGNGVPLPPEPGPDEGEYETPPEQYAPPAGADGAPESAGHRPETPPQPTPQQVSQPQPEYSRDDEERDMMEAAQNAGEMDHRNATEVAMELLAQELGARRL</sequence>
<organism evidence="9 10">
    <name type="scientific">Corynebacterium minutissimum</name>
    <dbReference type="NCBI Taxonomy" id="38301"/>
    <lineage>
        <taxon>Bacteria</taxon>
        <taxon>Bacillati</taxon>
        <taxon>Actinomycetota</taxon>
        <taxon>Actinomycetes</taxon>
        <taxon>Mycobacteriales</taxon>
        <taxon>Corynebacteriaceae</taxon>
        <taxon>Corynebacterium</taxon>
    </lineage>
</organism>
<evidence type="ECO:0000256" key="2">
    <source>
        <dbReference type="ARBA" id="ARBA00022695"/>
    </source>
</evidence>
<dbReference type="NCBIfam" id="NF005846">
    <property type="entry name" value="PRK07764.1-6"/>
    <property type="match status" value="1"/>
</dbReference>
<feature type="compositionally biased region" description="Low complexity" evidence="7">
    <location>
        <begin position="742"/>
        <end position="751"/>
    </location>
</feature>
<feature type="compositionally biased region" description="Low complexity" evidence="7">
    <location>
        <begin position="627"/>
        <end position="650"/>
    </location>
</feature>
<comment type="similarity">
    <text evidence="6">Belongs to the DnaX/STICHEL family.</text>
</comment>
<dbReference type="InterPro" id="IPR022754">
    <property type="entry name" value="DNA_pol_III_gamma-3"/>
</dbReference>
<dbReference type="GO" id="GO:0005524">
    <property type="term" value="F:ATP binding"/>
    <property type="evidence" value="ECO:0007669"/>
    <property type="project" value="UniProtKB-KW"/>
</dbReference>
<evidence type="ECO:0000256" key="5">
    <source>
        <dbReference type="ARBA" id="ARBA00049244"/>
    </source>
</evidence>
<dbReference type="SUPFAM" id="SSF48019">
    <property type="entry name" value="post-AAA+ oligomerization domain-like"/>
    <property type="match status" value="1"/>
</dbReference>
<dbReference type="Proteomes" id="UP000254287">
    <property type="component" value="Unassembled WGS sequence"/>
</dbReference>
<feature type="compositionally biased region" description="Polar residues" evidence="7">
    <location>
        <begin position="567"/>
        <end position="578"/>
    </location>
</feature>
<evidence type="ECO:0000313" key="10">
    <source>
        <dbReference type="Proteomes" id="UP000254287"/>
    </source>
</evidence>
<dbReference type="GO" id="GO:0009360">
    <property type="term" value="C:DNA polymerase III complex"/>
    <property type="evidence" value="ECO:0007669"/>
    <property type="project" value="InterPro"/>
</dbReference>
<evidence type="ECO:0000259" key="8">
    <source>
        <dbReference type="SMART" id="SM00382"/>
    </source>
</evidence>
<evidence type="ECO:0000256" key="1">
    <source>
        <dbReference type="ARBA" id="ARBA00022679"/>
    </source>
</evidence>
<dbReference type="InterPro" id="IPR008921">
    <property type="entry name" value="DNA_pol3_clamp-load_cplx_C"/>
</dbReference>
<dbReference type="SUPFAM" id="SSF52540">
    <property type="entry name" value="P-loop containing nucleoside triphosphate hydrolases"/>
    <property type="match status" value="1"/>
</dbReference>
<evidence type="ECO:0000313" key="9">
    <source>
        <dbReference type="EMBL" id="STC73902.1"/>
    </source>
</evidence>
<dbReference type="Gene3D" id="1.20.272.10">
    <property type="match status" value="1"/>
</dbReference>
<gene>
    <name evidence="6 9" type="primary">dnaX</name>
    <name evidence="9" type="ORF">NCTC10289_00201</name>
</gene>
<dbReference type="PANTHER" id="PTHR11669:SF0">
    <property type="entry name" value="PROTEIN STICHEL-LIKE 2"/>
    <property type="match status" value="1"/>
</dbReference>
<comment type="function">
    <text evidence="6">DNA polymerase III is a complex, multichain enzyme responsible for most of the replicative synthesis in bacteria. This DNA polymerase also exhibits 3' to 5' exonuclease activity.</text>
</comment>
<feature type="compositionally biased region" description="Polar residues" evidence="7">
    <location>
        <begin position="668"/>
        <end position="680"/>
    </location>
</feature>
<dbReference type="Gene3D" id="3.40.50.300">
    <property type="entry name" value="P-loop containing nucleotide triphosphate hydrolases"/>
    <property type="match status" value="1"/>
</dbReference>
<protein>
    <recommendedName>
        <fullName evidence="6">DNA polymerase III subunit gamma/tau</fullName>
        <ecNumber evidence="6">2.7.7.7</ecNumber>
    </recommendedName>
</protein>
<name>A0A376CU37_9CORY</name>
<dbReference type="Pfam" id="PF13177">
    <property type="entry name" value="DNA_pol3_delta2"/>
    <property type="match status" value="1"/>
</dbReference>
<comment type="catalytic activity">
    <reaction evidence="5 6">
        <text>DNA(n) + a 2'-deoxyribonucleoside 5'-triphosphate = DNA(n+1) + diphosphate</text>
        <dbReference type="Rhea" id="RHEA:22508"/>
        <dbReference type="Rhea" id="RHEA-COMP:17339"/>
        <dbReference type="Rhea" id="RHEA-COMP:17340"/>
        <dbReference type="ChEBI" id="CHEBI:33019"/>
        <dbReference type="ChEBI" id="CHEBI:61560"/>
        <dbReference type="ChEBI" id="CHEBI:173112"/>
        <dbReference type="EC" id="2.7.7.7"/>
    </reaction>
</comment>
<accession>A0A376CU37</accession>
<evidence type="ECO:0000256" key="7">
    <source>
        <dbReference type="SAM" id="MobiDB-lite"/>
    </source>
</evidence>
<evidence type="ECO:0000256" key="4">
    <source>
        <dbReference type="ARBA" id="ARBA00022932"/>
    </source>
</evidence>
<dbReference type="EMBL" id="UFXP01000001">
    <property type="protein sequence ID" value="STC73902.1"/>
    <property type="molecule type" value="Genomic_DNA"/>
</dbReference>
<evidence type="ECO:0000256" key="6">
    <source>
        <dbReference type="RuleBase" id="RU364063"/>
    </source>
</evidence>
<dbReference type="InterPro" id="IPR027417">
    <property type="entry name" value="P-loop_NTPase"/>
</dbReference>
<proteinExistence type="inferred from homology"/>
<feature type="domain" description="AAA+ ATPase" evidence="8">
    <location>
        <begin position="19"/>
        <end position="162"/>
    </location>
</feature>
<dbReference type="GO" id="GO:0006261">
    <property type="term" value="P:DNA-templated DNA replication"/>
    <property type="evidence" value="ECO:0007669"/>
    <property type="project" value="TreeGrafter"/>
</dbReference>
<dbReference type="GO" id="GO:0003887">
    <property type="term" value="F:DNA-directed DNA polymerase activity"/>
    <property type="evidence" value="ECO:0007669"/>
    <property type="project" value="UniProtKB-KW"/>
</dbReference>